<evidence type="ECO:0000313" key="2">
    <source>
        <dbReference type="Proteomes" id="UP001057402"/>
    </source>
</evidence>
<reference evidence="2" key="1">
    <citation type="journal article" date="2023" name="Front. Plant Sci.">
        <title>Chromosomal-level genome assembly of Melastoma candidum provides insights into trichome evolution.</title>
        <authorList>
            <person name="Zhong Y."/>
            <person name="Wu W."/>
            <person name="Sun C."/>
            <person name="Zou P."/>
            <person name="Liu Y."/>
            <person name="Dai S."/>
            <person name="Zhou R."/>
        </authorList>
    </citation>
    <scope>NUCLEOTIDE SEQUENCE [LARGE SCALE GENOMIC DNA]</scope>
</reference>
<evidence type="ECO:0000313" key="1">
    <source>
        <dbReference type="EMBL" id="KAI4341601.1"/>
    </source>
</evidence>
<dbReference type="Proteomes" id="UP001057402">
    <property type="component" value="Chromosome 7"/>
</dbReference>
<protein>
    <submittedName>
        <fullName evidence="1">Uncharacterized protein</fullName>
    </submittedName>
</protein>
<gene>
    <name evidence="1" type="ORF">MLD38_026304</name>
</gene>
<proteinExistence type="predicted"/>
<comment type="caution">
    <text evidence="1">The sequence shown here is derived from an EMBL/GenBank/DDBJ whole genome shotgun (WGS) entry which is preliminary data.</text>
</comment>
<name>A0ACB9NZR1_9MYRT</name>
<accession>A0ACB9NZR1</accession>
<organism evidence="1 2">
    <name type="scientific">Melastoma candidum</name>
    <dbReference type="NCBI Taxonomy" id="119954"/>
    <lineage>
        <taxon>Eukaryota</taxon>
        <taxon>Viridiplantae</taxon>
        <taxon>Streptophyta</taxon>
        <taxon>Embryophyta</taxon>
        <taxon>Tracheophyta</taxon>
        <taxon>Spermatophyta</taxon>
        <taxon>Magnoliopsida</taxon>
        <taxon>eudicotyledons</taxon>
        <taxon>Gunneridae</taxon>
        <taxon>Pentapetalae</taxon>
        <taxon>rosids</taxon>
        <taxon>malvids</taxon>
        <taxon>Myrtales</taxon>
        <taxon>Melastomataceae</taxon>
        <taxon>Melastomatoideae</taxon>
        <taxon>Melastomateae</taxon>
        <taxon>Melastoma</taxon>
    </lineage>
</organism>
<keyword evidence="2" id="KW-1185">Reference proteome</keyword>
<dbReference type="EMBL" id="CM042886">
    <property type="protein sequence ID" value="KAI4341601.1"/>
    <property type="molecule type" value="Genomic_DNA"/>
</dbReference>
<sequence length="475" mass="52750">MSSCRVIHSYGLLDLIGGFVYLAVAYVMLWGAAWVYVVSRLLGVVGLFLPCPCEGILGFRHDELCLGMILVDFPLRNMFYVRSLVERILVLGEAHGGGLVVNSVGTGSSGKVIMEMGAEGRGCSGSVDLNRKGGGGFDVKGKSPENRKHWHGLRRRKKWYGKLKPLSLCIPDSRIRSAYDNIEKVSEVAQTPESFSHAGVMKYHLSDSEKASIGDNLGEKTWDSYELSETFDGSKVVSGGETSSVENVLVSGLDNLCSDDEANRRIRTLEQALAEESACRAALYLELEEERAAAATAADEAMAMIFRLQEEKAMIEMEVRQSQRIIEEKAAYDEEEMNILKEILIRRERESFFLENELQAYKQASSSEESIEDISKHAAVVIRRWPSPLIHLDEEDENTASRGGHLQTSEDEVEAVYDVHVVDDTTGNGSGPRNQSERAVKNNWSKPSTSDNSTLQVRKRGVASTRPTLRFRSTR</sequence>